<keyword evidence="1" id="KW-0812">Transmembrane</keyword>
<keyword evidence="3" id="KW-1185">Reference proteome</keyword>
<dbReference type="EMBL" id="JAZHXI010000012">
    <property type="protein sequence ID" value="KAL2065847.1"/>
    <property type="molecule type" value="Genomic_DNA"/>
</dbReference>
<protein>
    <submittedName>
        <fullName evidence="2">Uncharacterized protein</fullName>
    </submittedName>
</protein>
<gene>
    <name evidence="2" type="ORF">VTL71DRAFT_3517</name>
</gene>
<organism evidence="2 3">
    <name type="scientific">Oculimacula yallundae</name>
    <dbReference type="NCBI Taxonomy" id="86028"/>
    <lineage>
        <taxon>Eukaryota</taxon>
        <taxon>Fungi</taxon>
        <taxon>Dikarya</taxon>
        <taxon>Ascomycota</taxon>
        <taxon>Pezizomycotina</taxon>
        <taxon>Leotiomycetes</taxon>
        <taxon>Helotiales</taxon>
        <taxon>Ploettnerulaceae</taxon>
        <taxon>Oculimacula</taxon>
    </lineage>
</organism>
<proteinExistence type="predicted"/>
<accession>A0ABR4C863</accession>
<name>A0ABR4C863_9HELO</name>
<dbReference type="Proteomes" id="UP001595075">
    <property type="component" value="Unassembled WGS sequence"/>
</dbReference>
<comment type="caution">
    <text evidence="2">The sequence shown here is derived from an EMBL/GenBank/DDBJ whole genome shotgun (WGS) entry which is preliminary data.</text>
</comment>
<evidence type="ECO:0000313" key="2">
    <source>
        <dbReference type="EMBL" id="KAL2065847.1"/>
    </source>
</evidence>
<feature type="transmembrane region" description="Helical" evidence="1">
    <location>
        <begin position="639"/>
        <end position="660"/>
    </location>
</feature>
<evidence type="ECO:0000313" key="3">
    <source>
        <dbReference type="Proteomes" id="UP001595075"/>
    </source>
</evidence>
<feature type="transmembrane region" description="Helical" evidence="1">
    <location>
        <begin position="667"/>
        <end position="687"/>
    </location>
</feature>
<reference evidence="2 3" key="1">
    <citation type="journal article" date="2024" name="Commun. Biol.">
        <title>Comparative genomic analysis of thermophilic fungi reveals convergent evolutionary adaptations and gene losses.</title>
        <authorList>
            <person name="Steindorff A.S."/>
            <person name="Aguilar-Pontes M.V."/>
            <person name="Robinson A.J."/>
            <person name="Andreopoulos B."/>
            <person name="LaButti K."/>
            <person name="Kuo A."/>
            <person name="Mondo S."/>
            <person name="Riley R."/>
            <person name="Otillar R."/>
            <person name="Haridas S."/>
            <person name="Lipzen A."/>
            <person name="Grimwood J."/>
            <person name="Schmutz J."/>
            <person name="Clum A."/>
            <person name="Reid I.D."/>
            <person name="Moisan M.C."/>
            <person name="Butler G."/>
            <person name="Nguyen T.T.M."/>
            <person name="Dewar K."/>
            <person name="Conant G."/>
            <person name="Drula E."/>
            <person name="Henrissat B."/>
            <person name="Hansel C."/>
            <person name="Singer S."/>
            <person name="Hutchinson M.I."/>
            <person name="de Vries R.P."/>
            <person name="Natvig D.O."/>
            <person name="Powell A.J."/>
            <person name="Tsang A."/>
            <person name="Grigoriev I.V."/>
        </authorList>
    </citation>
    <scope>NUCLEOTIDE SEQUENCE [LARGE SCALE GENOMIC DNA]</scope>
    <source>
        <strain evidence="2 3">CBS 494.80</strain>
    </source>
</reference>
<evidence type="ECO:0000256" key="1">
    <source>
        <dbReference type="SAM" id="Phobius"/>
    </source>
</evidence>
<sequence length="692" mass="76288">MANLKLDAKSIVASYHQDEGFFDFESSDENPKIRLQSPTNYSESNTATEIHSINLLENERPVPSFGVRAQVTKVSHGTFFSSPATLIVFSFNLHCEDKNVRFKKANFKITFSKHSTAASTDLEPEVVKLAPRKIFGHQSIQGGKIKRIVEELTCWVPRSTHLKWSTLNEEREAEYGTSNRDSIVGNFWSSDPGARWDIAYWDVREDKRTKDGIPNKLDVAVIVGVSGPFLAVVEVLVDTPIASGILACPWKKDSPALFVPGVQMGKQPRTNKFDELTTEEWKALISVADIERNNESSDTAAHEKHGGVSVQTSVLGDGSAEPLVGMVDDVGDESSKVGNHPKLPTEQMHSDGVFKWFQDAIGRSLRPPISSGSQRIEWICECGELLYMDFGNNSEGSFAMLDALPNVQSVTSRPSAIAHTSDQSLPGTANIPIQALSRGPVSQNVMAQQGSTYGSHPANTPQKSLGASNTVLPEPVSTGLIFLELCVNTGRLLKSLGEVDVSSISTDGDFFATVKEYYLRLRGFRARFWLLKPVTVSYVRFSVEDRCRVGILHKPVALPPKSEVDAKRYLYNPCPLENELPISSDLFLHYLFSCSSPSRNLIWLPRIPRKLDTSILASPTPASFGWGIHIDEGPDYLKIFILNFAVLGLSGAGALLWSLFKHDFQGAMGLAAWIIMLLNTLMAISVAKWSQE</sequence>
<keyword evidence="1" id="KW-0472">Membrane</keyword>
<keyword evidence="1" id="KW-1133">Transmembrane helix</keyword>